<keyword evidence="10" id="KW-1185">Reference proteome</keyword>
<feature type="region of interest" description="Disordered" evidence="6">
    <location>
        <begin position="171"/>
        <end position="195"/>
    </location>
</feature>
<dbReference type="GO" id="GO:0004725">
    <property type="term" value="F:protein tyrosine phosphatase activity"/>
    <property type="evidence" value="ECO:0007669"/>
    <property type="project" value="UniProtKB-EC"/>
</dbReference>
<dbReference type="Pfam" id="PF00782">
    <property type="entry name" value="DSPc"/>
    <property type="match status" value="1"/>
</dbReference>
<evidence type="ECO:0000313" key="10">
    <source>
        <dbReference type="Proteomes" id="UP000002630"/>
    </source>
</evidence>
<feature type="domain" description="Tyrosine specific protein phosphatases" evidence="8">
    <location>
        <begin position="76"/>
        <end position="138"/>
    </location>
</feature>
<dbReference type="SMART" id="SM00195">
    <property type="entry name" value="DSPc"/>
    <property type="match status" value="1"/>
</dbReference>
<name>D7FJF1_ECTSI</name>
<dbReference type="Proteomes" id="UP000002630">
    <property type="component" value="Linkage Group LG17"/>
</dbReference>
<evidence type="ECO:0000313" key="9">
    <source>
        <dbReference type="EMBL" id="CBJ29054.1"/>
    </source>
</evidence>
<dbReference type="InterPro" id="IPR000387">
    <property type="entry name" value="Tyr_Pase_dom"/>
</dbReference>
<accession>D7FJF1</accession>
<comment type="similarity">
    <text evidence="1">Belongs to the protein-tyrosine phosphatase family. Non-receptor class dual specificity subfamily.</text>
</comment>
<dbReference type="InterPro" id="IPR000340">
    <property type="entry name" value="Dual-sp_phosphatase_cat-dom"/>
</dbReference>
<dbReference type="EMBL" id="FN649742">
    <property type="protein sequence ID" value="CBJ29054.1"/>
    <property type="molecule type" value="Genomic_DNA"/>
</dbReference>
<keyword evidence="3" id="KW-0378">Hydrolase</keyword>
<dbReference type="eggNOG" id="KOG1716">
    <property type="taxonomic scope" value="Eukaryota"/>
</dbReference>
<dbReference type="GO" id="GO:0008138">
    <property type="term" value="F:protein tyrosine/serine/threonine phosphatase activity"/>
    <property type="evidence" value="ECO:0007669"/>
    <property type="project" value="InterPro"/>
</dbReference>
<evidence type="ECO:0000256" key="4">
    <source>
        <dbReference type="ARBA" id="ARBA00022912"/>
    </source>
</evidence>
<dbReference type="STRING" id="2880.D7FJF1"/>
<dbReference type="PROSITE" id="PS50054">
    <property type="entry name" value="TYR_PHOSPHATASE_DUAL"/>
    <property type="match status" value="1"/>
</dbReference>
<evidence type="ECO:0000256" key="5">
    <source>
        <dbReference type="PIRSR" id="PIRSR000941-50"/>
    </source>
</evidence>
<dbReference type="SUPFAM" id="SSF52799">
    <property type="entry name" value="(Phosphotyrosine protein) phosphatases II"/>
    <property type="match status" value="1"/>
</dbReference>
<reference evidence="9 10" key="1">
    <citation type="journal article" date="2010" name="Nature">
        <title>The Ectocarpus genome and the independent evolution of multicellularity in brown algae.</title>
        <authorList>
            <person name="Cock J.M."/>
            <person name="Sterck L."/>
            <person name="Rouze P."/>
            <person name="Scornet D."/>
            <person name="Allen A.E."/>
            <person name="Amoutzias G."/>
            <person name="Anthouard V."/>
            <person name="Artiguenave F."/>
            <person name="Aury J.M."/>
            <person name="Badger J.H."/>
            <person name="Beszteri B."/>
            <person name="Billiau K."/>
            <person name="Bonnet E."/>
            <person name="Bothwell J.H."/>
            <person name="Bowler C."/>
            <person name="Boyen C."/>
            <person name="Brownlee C."/>
            <person name="Carrano C.J."/>
            <person name="Charrier B."/>
            <person name="Cho G.Y."/>
            <person name="Coelho S.M."/>
            <person name="Collen J."/>
            <person name="Corre E."/>
            <person name="Da Silva C."/>
            <person name="Delage L."/>
            <person name="Delaroque N."/>
            <person name="Dittami S.M."/>
            <person name="Doulbeau S."/>
            <person name="Elias M."/>
            <person name="Farnham G."/>
            <person name="Gachon C.M."/>
            <person name="Gschloessl B."/>
            <person name="Heesch S."/>
            <person name="Jabbari K."/>
            <person name="Jubin C."/>
            <person name="Kawai H."/>
            <person name="Kimura K."/>
            <person name="Kloareg B."/>
            <person name="Kupper F.C."/>
            <person name="Lang D."/>
            <person name="Le Bail A."/>
            <person name="Leblanc C."/>
            <person name="Lerouge P."/>
            <person name="Lohr M."/>
            <person name="Lopez P.J."/>
            <person name="Martens C."/>
            <person name="Maumus F."/>
            <person name="Michel G."/>
            <person name="Miranda-Saavedra D."/>
            <person name="Morales J."/>
            <person name="Moreau H."/>
            <person name="Motomura T."/>
            <person name="Nagasato C."/>
            <person name="Napoli C.A."/>
            <person name="Nelson D.R."/>
            <person name="Nyvall-Collen P."/>
            <person name="Peters A.F."/>
            <person name="Pommier C."/>
            <person name="Potin P."/>
            <person name="Poulain J."/>
            <person name="Quesneville H."/>
            <person name="Read B."/>
            <person name="Rensing S.A."/>
            <person name="Ritter A."/>
            <person name="Rousvoal S."/>
            <person name="Samanta M."/>
            <person name="Samson G."/>
            <person name="Schroeder D.C."/>
            <person name="Segurens B."/>
            <person name="Strittmatter M."/>
            <person name="Tonon T."/>
            <person name="Tregear J.W."/>
            <person name="Valentin K."/>
            <person name="von Dassow P."/>
            <person name="Yamagishi T."/>
            <person name="Van de Peer Y."/>
            <person name="Wincker P."/>
        </authorList>
    </citation>
    <scope>NUCLEOTIDE SEQUENCE [LARGE SCALE GENOMIC DNA]</scope>
    <source>
        <strain evidence="10">Ec32 / CCAP1310/4</strain>
    </source>
</reference>
<dbReference type="InterPro" id="IPR029021">
    <property type="entry name" value="Prot-tyrosine_phosphatase-like"/>
</dbReference>
<dbReference type="OrthoDB" id="273181at2759"/>
<dbReference type="OMA" id="FAWQGMQ"/>
<evidence type="ECO:0000259" key="8">
    <source>
        <dbReference type="PROSITE" id="PS50056"/>
    </source>
</evidence>
<proteinExistence type="inferred from homology"/>
<dbReference type="PROSITE" id="PS50056">
    <property type="entry name" value="TYR_PHOSPHATASE_2"/>
    <property type="match status" value="1"/>
</dbReference>
<dbReference type="Gene3D" id="3.90.190.10">
    <property type="entry name" value="Protein tyrosine phosphatase superfamily"/>
    <property type="match status" value="1"/>
</dbReference>
<feature type="domain" description="Tyrosine-protein phosphatase" evidence="7">
    <location>
        <begin position="1"/>
        <end position="159"/>
    </location>
</feature>
<dbReference type="InterPro" id="IPR020422">
    <property type="entry name" value="TYR_PHOSPHATASE_DUAL_dom"/>
</dbReference>
<keyword evidence="4" id="KW-0904">Protein phosphatase</keyword>
<evidence type="ECO:0000256" key="2">
    <source>
        <dbReference type="ARBA" id="ARBA00013064"/>
    </source>
</evidence>
<dbReference type="InterPro" id="IPR016278">
    <property type="entry name" value="DUSP12"/>
</dbReference>
<evidence type="ECO:0000256" key="3">
    <source>
        <dbReference type="ARBA" id="ARBA00022801"/>
    </source>
</evidence>
<dbReference type="PANTHER" id="PTHR45848:SF4">
    <property type="entry name" value="DUAL SPECIFICITY PROTEIN PHOSPHATASE 12"/>
    <property type="match status" value="1"/>
</dbReference>
<organism evidence="9 10">
    <name type="scientific">Ectocarpus siliculosus</name>
    <name type="common">Brown alga</name>
    <name type="synonym">Conferva siliculosa</name>
    <dbReference type="NCBI Taxonomy" id="2880"/>
    <lineage>
        <taxon>Eukaryota</taxon>
        <taxon>Sar</taxon>
        <taxon>Stramenopiles</taxon>
        <taxon>Ochrophyta</taxon>
        <taxon>PX clade</taxon>
        <taxon>Phaeophyceae</taxon>
        <taxon>Ectocarpales</taxon>
        <taxon>Ectocarpaceae</taxon>
        <taxon>Ectocarpus</taxon>
    </lineage>
</organism>
<evidence type="ECO:0000256" key="6">
    <source>
        <dbReference type="SAM" id="MobiDB-lite"/>
    </source>
</evidence>
<evidence type="ECO:0000259" key="7">
    <source>
        <dbReference type="PROSITE" id="PS50054"/>
    </source>
</evidence>
<protein>
    <recommendedName>
        <fullName evidence="2">protein-tyrosine-phosphatase</fullName>
        <ecNumber evidence="2">3.1.3.48</ecNumber>
    </recommendedName>
</protein>
<dbReference type="AlphaFoldDB" id="D7FJF1"/>
<dbReference type="EC" id="3.1.3.48" evidence="2"/>
<feature type="active site" description="Phosphocysteine intermediate" evidence="5">
    <location>
        <position position="103"/>
    </location>
</feature>
<dbReference type="PANTHER" id="PTHR45848">
    <property type="entry name" value="DUAL SPECIFICITY PROTEIN PHOSPHATASE 12 FAMILY MEMBER"/>
    <property type="match status" value="1"/>
</dbReference>
<dbReference type="CDD" id="cd14498">
    <property type="entry name" value="DSP"/>
    <property type="match status" value="1"/>
</dbReference>
<dbReference type="PIRSF" id="PIRSF000941">
    <property type="entry name" value="DUSP12"/>
    <property type="match status" value="1"/>
</dbReference>
<gene>
    <name evidence="9" type="ORF">Esi_0133_0059</name>
</gene>
<dbReference type="InParanoid" id="D7FJF1"/>
<sequence length="416" mass="44099">MASDGLYLVVPEKGARLFVGTQKAAQDRSLLRRHRVSRIVCVGTPAFHQGDDDEVHSNGSKNISYLEVDILDLPSENLLGRLDSCVSFIEEGMSREENVLVNCVYAQSRSPTVVAAYLMRLKGLSVAQAIELVQEAQPTVHINPGFQAQLDLYSDLGCRLPATKKVEIGPTAPSAGGRGVAPEEPIGISQESKPSTNTTTVWAAATYRWFLFACGLNLGGGFGGEGGHNGAFHGGEGCGRLYRCKACRAPLFRDSNVLDHLHPVVQAASDSTFASFSKHGDGSSWIKARDAADIAAAGSTKTVVRGAKGRHDPTVRRGGGATHSNNNCGKSVVSSAGKGMCTSVFTEALDWVVVADRGRHSGHFAHSSGKICCPGKKGTVVCGSKLGAWSLDGINCSCGRLVKPAFQFTLSRIERV</sequence>
<dbReference type="EMBL" id="FN647953">
    <property type="protein sequence ID" value="CBJ29054.1"/>
    <property type="molecule type" value="Genomic_DNA"/>
</dbReference>
<evidence type="ECO:0000256" key="1">
    <source>
        <dbReference type="ARBA" id="ARBA00008601"/>
    </source>
</evidence>